<keyword evidence="2" id="KW-1185">Reference proteome</keyword>
<keyword evidence="1" id="KW-0472">Membrane</keyword>
<comment type="caution">
    <text evidence="1">The sequence shown here is derived from an EMBL/GenBank/DDBJ whole genome shotgun (WGS) entry which is preliminary data.</text>
</comment>
<reference evidence="1 2" key="1">
    <citation type="journal article" date="2023" name="Science">
        <title>Complex scaffold remodeling in plant triterpene biosynthesis.</title>
        <authorList>
            <person name="De La Pena R."/>
            <person name="Hodgson H."/>
            <person name="Liu J.C."/>
            <person name="Stephenson M.J."/>
            <person name="Martin A.C."/>
            <person name="Owen C."/>
            <person name="Harkess A."/>
            <person name="Leebens-Mack J."/>
            <person name="Jimenez L.E."/>
            <person name="Osbourn A."/>
            <person name="Sattely E.S."/>
        </authorList>
    </citation>
    <scope>NUCLEOTIDE SEQUENCE [LARGE SCALE GENOMIC DNA]</scope>
    <source>
        <strain evidence="2">cv. JPN11</strain>
        <tissue evidence="1">Leaf</tissue>
    </source>
</reference>
<name>A0ACC1XS59_MELAZ</name>
<evidence type="ECO:0000313" key="2">
    <source>
        <dbReference type="Proteomes" id="UP001164539"/>
    </source>
</evidence>
<sequence>MTALAKLFTAACTSYRHVYAKTTCTTATKNDVVDGGATFSHSTGEIVSDVFGEEEKVVMVVLLGWLGAETKHLRRYGEWYSSRGMKVITLVIEAEDLLVFGQEKGLVKRISELQSDVVSWVSEKEEDGRERCLVFHTFSNTGWLVYGIILDGLQERQELMEKIKGCVVDSGSGDPLNPQVWAAGCATAFLKKRSSPAAHLGKLNDSDGEVNELRTQEKEPGIAETMLLSFLKKWFFFLLNLPHLNRRLTRTVSVLSKNQPSCPQLYLYSTADKVIPFKSIETFMEEQKKMGKRVCSYNFGSSQHVDHYRPFPNIYSSQLQNFLNVYCFAMEIEAETNRFQD</sequence>
<dbReference type="EMBL" id="CM051400">
    <property type="protein sequence ID" value="KAJ4714351.1"/>
    <property type="molecule type" value="Genomic_DNA"/>
</dbReference>
<accession>A0ACC1XS59</accession>
<organism evidence="1 2">
    <name type="scientific">Melia azedarach</name>
    <name type="common">Chinaberry tree</name>
    <dbReference type="NCBI Taxonomy" id="155640"/>
    <lineage>
        <taxon>Eukaryota</taxon>
        <taxon>Viridiplantae</taxon>
        <taxon>Streptophyta</taxon>
        <taxon>Embryophyta</taxon>
        <taxon>Tracheophyta</taxon>
        <taxon>Spermatophyta</taxon>
        <taxon>Magnoliopsida</taxon>
        <taxon>eudicotyledons</taxon>
        <taxon>Gunneridae</taxon>
        <taxon>Pentapetalae</taxon>
        <taxon>rosids</taxon>
        <taxon>malvids</taxon>
        <taxon>Sapindales</taxon>
        <taxon>Meliaceae</taxon>
        <taxon>Melia</taxon>
    </lineage>
</organism>
<protein>
    <submittedName>
        <fullName evidence="1">Transmembrane protein 53</fullName>
    </submittedName>
</protein>
<proteinExistence type="predicted"/>
<gene>
    <name evidence="1" type="ORF">OWV82_012850</name>
</gene>
<evidence type="ECO:0000313" key="1">
    <source>
        <dbReference type="EMBL" id="KAJ4714351.1"/>
    </source>
</evidence>
<dbReference type="Proteomes" id="UP001164539">
    <property type="component" value="Chromosome 7"/>
</dbReference>
<keyword evidence="1" id="KW-0812">Transmembrane</keyword>